<sequence length="89" mass="10006">MIKTSELKKKEVISVNGERLGLIKDIELDLNKGKIKAVVVPGEKKLFGVLSDPDDLVINWNQIQKIGEDVILVNLDEFANFENDITEVK</sequence>
<dbReference type="InterPro" id="IPR027275">
    <property type="entry name" value="PRC-brl_dom"/>
</dbReference>
<organism evidence="2 3">
    <name type="scientific">Acetohalobium arabaticum (strain ATCC 49924 / DSM 5501 / Z-7288)</name>
    <dbReference type="NCBI Taxonomy" id="574087"/>
    <lineage>
        <taxon>Bacteria</taxon>
        <taxon>Bacillati</taxon>
        <taxon>Bacillota</taxon>
        <taxon>Clostridia</taxon>
        <taxon>Halanaerobiales</taxon>
        <taxon>Halobacteroidaceae</taxon>
        <taxon>Acetohalobium</taxon>
    </lineage>
</organism>
<dbReference type="HOGENOM" id="CLU_161336_0_1_9"/>
<dbReference type="OrthoDB" id="6024937at2"/>
<gene>
    <name evidence="2" type="ordered locus">Acear_0852</name>
</gene>
<dbReference type="Pfam" id="PF05239">
    <property type="entry name" value="PRC"/>
    <property type="match status" value="1"/>
</dbReference>
<dbReference type="PANTHER" id="PTHR40061:SF1">
    <property type="entry name" value="SPORULATION PROTEIN YLMC-RELATED"/>
    <property type="match status" value="1"/>
</dbReference>
<reference evidence="2 3" key="1">
    <citation type="journal article" date="2010" name="Stand. Genomic Sci.">
        <title>Complete genome sequence of Acetohalobium arabaticum type strain (Z-7288).</title>
        <authorList>
            <person name="Sikorski J."/>
            <person name="Lapidus A."/>
            <person name="Chertkov O."/>
            <person name="Lucas S."/>
            <person name="Copeland A."/>
            <person name="Glavina Del Rio T."/>
            <person name="Nolan M."/>
            <person name="Tice H."/>
            <person name="Cheng J.F."/>
            <person name="Han C."/>
            <person name="Brambilla E."/>
            <person name="Pitluck S."/>
            <person name="Liolios K."/>
            <person name="Ivanova N."/>
            <person name="Mavromatis K."/>
            <person name="Mikhailova N."/>
            <person name="Pati A."/>
            <person name="Bruce D."/>
            <person name="Detter C."/>
            <person name="Tapia R."/>
            <person name="Goodwin L."/>
            <person name="Chen A."/>
            <person name="Palaniappan K."/>
            <person name="Land M."/>
            <person name="Hauser L."/>
            <person name="Chang Y.J."/>
            <person name="Jeffries C.D."/>
            <person name="Rohde M."/>
            <person name="Goker M."/>
            <person name="Spring S."/>
            <person name="Woyke T."/>
            <person name="Bristow J."/>
            <person name="Eisen J.A."/>
            <person name="Markowitz V."/>
            <person name="Hugenholtz P."/>
            <person name="Kyrpides N.C."/>
            <person name="Klenk H.P."/>
        </authorList>
    </citation>
    <scope>NUCLEOTIDE SEQUENCE [LARGE SCALE GENOMIC DNA]</scope>
    <source>
        <strain evidence="3">ATCC 49924 / DSM 5501 / Z-7288</strain>
    </source>
</reference>
<evidence type="ECO:0000313" key="2">
    <source>
        <dbReference type="EMBL" id="ADL12386.1"/>
    </source>
</evidence>
<dbReference type="RefSeq" id="WP_013277832.1">
    <property type="nucleotide sequence ID" value="NC_014378.1"/>
</dbReference>
<dbReference type="AlphaFoldDB" id="D9QVX7"/>
<dbReference type="NCBIfam" id="TIGR02888">
    <property type="entry name" value="spore_YlmC_YmxH"/>
    <property type="match status" value="1"/>
</dbReference>
<dbReference type="EMBL" id="CP002105">
    <property type="protein sequence ID" value="ADL12386.1"/>
    <property type="molecule type" value="Genomic_DNA"/>
</dbReference>
<dbReference type="eggNOG" id="COG1873">
    <property type="taxonomic scope" value="Bacteria"/>
</dbReference>
<evidence type="ECO:0000313" key="3">
    <source>
        <dbReference type="Proteomes" id="UP000001661"/>
    </source>
</evidence>
<dbReference type="PANTHER" id="PTHR40061">
    <property type="entry name" value="SPORULATION PROTEIN YLMC-RELATED"/>
    <property type="match status" value="1"/>
</dbReference>
<dbReference type="InterPro" id="IPR011033">
    <property type="entry name" value="PRC_barrel-like_sf"/>
</dbReference>
<dbReference type="KEGG" id="aar:Acear_0852"/>
<dbReference type="STRING" id="574087.Acear_0852"/>
<feature type="domain" description="PRC-barrel" evidence="1">
    <location>
        <begin position="2"/>
        <end position="76"/>
    </location>
</feature>
<keyword evidence="3" id="KW-1185">Reference proteome</keyword>
<accession>D9QVX7</accession>
<dbReference type="Proteomes" id="UP000001661">
    <property type="component" value="Chromosome"/>
</dbReference>
<evidence type="ECO:0000259" key="1">
    <source>
        <dbReference type="Pfam" id="PF05239"/>
    </source>
</evidence>
<name>D9QVX7_ACEAZ</name>
<dbReference type="Gene3D" id="2.30.30.240">
    <property type="entry name" value="PRC-barrel domain"/>
    <property type="match status" value="1"/>
</dbReference>
<dbReference type="InterPro" id="IPR014238">
    <property type="entry name" value="Spore_YlmC/YmxH"/>
</dbReference>
<proteinExistence type="predicted"/>
<dbReference type="SUPFAM" id="SSF50346">
    <property type="entry name" value="PRC-barrel domain"/>
    <property type="match status" value="1"/>
</dbReference>
<protein>
    <submittedName>
        <fullName evidence="2">Sporulation protein, YlmC/YmxH family</fullName>
    </submittedName>
</protein>